<dbReference type="OrthoDB" id="5343887at2"/>
<evidence type="ECO:0008006" key="3">
    <source>
        <dbReference type="Google" id="ProtNLM"/>
    </source>
</evidence>
<proteinExistence type="predicted"/>
<dbReference type="RefSeq" id="WP_129080982.1">
    <property type="nucleotide sequence ID" value="NZ_CP041070.1"/>
</dbReference>
<gene>
    <name evidence="1" type="ORF">CRV06_01045</name>
</gene>
<comment type="caution">
    <text evidence="1">The sequence shown here is derived from an EMBL/GenBank/DDBJ whole genome shotgun (WGS) entry which is preliminary data.</text>
</comment>
<dbReference type="Proteomes" id="UP000290191">
    <property type="component" value="Unassembled WGS sequence"/>
</dbReference>
<dbReference type="AlphaFoldDB" id="A0A4Q0Y398"/>
<accession>A0A4Q0Y398</accession>
<dbReference type="EMBL" id="PDKO01000001">
    <property type="protein sequence ID" value="RXJ64572.1"/>
    <property type="molecule type" value="Genomic_DNA"/>
</dbReference>
<protein>
    <recommendedName>
        <fullName evidence="3">Helix-turn-helix type 11 domain-containing protein</fullName>
    </recommendedName>
</protein>
<name>A0A4Q0Y398_9BACT</name>
<organism evidence="1 2">
    <name type="scientific">Halarcobacter anaerophilus</name>
    <dbReference type="NCBI Taxonomy" id="877500"/>
    <lineage>
        <taxon>Bacteria</taxon>
        <taxon>Pseudomonadati</taxon>
        <taxon>Campylobacterota</taxon>
        <taxon>Epsilonproteobacteria</taxon>
        <taxon>Campylobacterales</taxon>
        <taxon>Arcobacteraceae</taxon>
        <taxon>Halarcobacter</taxon>
    </lineage>
</organism>
<reference evidence="1 2" key="1">
    <citation type="submission" date="2017-10" db="EMBL/GenBank/DDBJ databases">
        <title>Genomics of the genus Arcobacter.</title>
        <authorList>
            <person name="Perez-Cataluna A."/>
            <person name="Figueras M.J."/>
        </authorList>
    </citation>
    <scope>NUCLEOTIDE SEQUENCE [LARGE SCALE GENOMIC DNA]</scope>
    <source>
        <strain evidence="1 2">DSM 24636</strain>
    </source>
</reference>
<keyword evidence="2" id="KW-1185">Reference proteome</keyword>
<evidence type="ECO:0000313" key="1">
    <source>
        <dbReference type="EMBL" id="RXJ64572.1"/>
    </source>
</evidence>
<sequence length="115" mass="13491">MKISYHRRRKIKTRRIAIRELISNGIDDPKELAKELNVTVPTIKRDLEAMKTMSEEDFTFAKRETSQEILDKKDEILRMLDDEEYYSKNGDINILKITKELKTSRATVMSVLNGE</sequence>
<evidence type="ECO:0000313" key="2">
    <source>
        <dbReference type="Proteomes" id="UP000290191"/>
    </source>
</evidence>
<dbReference type="STRING" id="877500.GCA_000935065_02514"/>